<sequence length="802" mass="82110">MQARIRAAEGEGHGAGARRVEVHGTRAGTAPPGKRAGFALVLALILVTVVSGLCIGFVQLAAKTSKAQTGSVDQMRAFYLAEAGLAEAFHAVRMGRSGRIASANNAASYGDGLLWVESAETPDRKVWLRATATVGGGRAMLGLIVEPEEPPLGFFADEEIIIESTLLADGFDSTDRSYDEEIAAIAAQLLGEPPSPVAPFVLDDSVHRPAQIAANRYADVLTPEGLLAVLSKQVTLRDQEVGDPIWTLKAQPTNPESPLGPVEYLAFLDDLLILKQASDAGALLVDPLSAPSAAAGPGPTSGTAPGEPPQHTLSGGVLGSNGNITFADATAAVAVFGSLQPGVNGQVTGLDTATISGSTTPRAMQAQVHPVEIPNLGDAVDLTHSSAIPRVVPPGDMRIGTFSAAAGSDVIVRGPARLVVHDLTLEGGSTLTLDTRDGDVELFVTGSILMDPASFVETTGASSKEVSIQAAPEFAGDPGPPLQLDATSRFHGTVYAPGSTVHLGGNFEVFGGVVAQRLEIGAGARLHFDDESYRGVLAVPEQDTWQILDLPAPTERPATGLASLGVQIGGANAAPHPPLGAAHRLDDVALSIRYLDASGLEQRYAGPESAFDWSDVASIEAQDRMAARMQIVEQAGETAPADPSAGQEDWDWDATFQDQVEDVIDWFANQDPAGATGETSPVAITKKQADAAAKAAKDAQKKADKAVEAAVKAAEKAAKAAEKAAKAAEKAAAAAAEDPTSKDAAEAAEKAAKEEQKAADKAADQSAADARAAVASAAAAAAAAEAAAAKALLAAQAAGLVP</sequence>
<evidence type="ECO:0000313" key="5">
    <source>
        <dbReference type="Proteomes" id="UP000320390"/>
    </source>
</evidence>
<dbReference type="AlphaFoldDB" id="A0A518EPA4"/>
<feature type="region of interest" description="Disordered" evidence="1">
    <location>
        <begin position="732"/>
        <end position="767"/>
    </location>
</feature>
<keyword evidence="2" id="KW-0812">Transmembrane</keyword>
<feature type="compositionally biased region" description="Low complexity" evidence="1">
    <location>
        <begin position="292"/>
        <end position="305"/>
    </location>
</feature>
<feature type="transmembrane region" description="Helical" evidence="2">
    <location>
        <begin position="36"/>
        <end position="58"/>
    </location>
</feature>
<dbReference type="OrthoDB" id="6145642at2"/>
<gene>
    <name evidence="4" type="ORF">Poly30_14150</name>
</gene>
<keyword evidence="2" id="KW-0472">Membrane</keyword>
<keyword evidence="5" id="KW-1185">Reference proteome</keyword>
<reference evidence="4 5" key="1">
    <citation type="submission" date="2019-02" db="EMBL/GenBank/DDBJ databases">
        <title>Deep-cultivation of Planctomycetes and their phenomic and genomic characterization uncovers novel biology.</title>
        <authorList>
            <person name="Wiegand S."/>
            <person name="Jogler M."/>
            <person name="Boedeker C."/>
            <person name="Pinto D."/>
            <person name="Vollmers J."/>
            <person name="Rivas-Marin E."/>
            <person name="Kohn T."/>
            <person name="Peeters S.H."/>
            <person name="Heuer A."/>
            <person name="Rast P."/>
            <person name="Oberbeckmann S."/>
            <person name="Bunk B."/>
            <person name="Jeske O."/>
            <person name="Meyerdierks A."/>
            <person name="Storesund J.E."/>
            <person name="Kallscheuer N."/>
            <person name="Luecker S."/>
            <person name="Lage O.M."/>
            <person name="Pohl T."/>
            <person name="Merkel B.J."/>
            <person name="Hornburger P."/>
            <person name="Mueller R.-W."/>
            <person name="Bruemmer F."/>
            <person name="Labrenz M."/>
            <person name="Spormann A.M."/>
            <person name="Op den Camp H."/>
            <person name="Overmann J."/>
            <person name="Amann R."/>
            <person name="Jetten M.S.M."/>
            <person name="Mascher T."/>
            <person name="Medema M.H."/>
            <person name="Devos D.P."/>
            <person name="Kaster A.-K."/>
            <person name="Ovreas L."/>
            <person name="Rohde M."/>
            <person name="Galperin M.Y."/>
            <person name="Jogler C."/>
        </authorList>
    </citation>
    <scope>NUCLEOTIDE SEQUENCE [LARGE SCALE GENOMIC DNA]</scope>
    <source>
        <strain evidence="4 5">Poly30</strain>
    </source>
</reference>
<dbReference type="Proteomes" id="UP000320390">
    <property type="component" value="Chromosome"/>
</dbReference>
<keyword evidence="2" id="KW-1133">Transmembrane helix</keyword>
<proteinExistence type="predicted"/>
<dbReference type="RefSeq" id="WP_145195612.1">
    <property type="nucleotide sequence ID" value="NZ_CP036434.1"/>
</dbReference>
<evidence type="ECO:0000256" key="2">
    <source>
        <dbReference type="SAM" id="Phobius"/>
    </source>
</evidence>
<organism evidence="4 5">
    <name type="scientific">Saltatorellus ferox</name>
    <dbReference type="NCBI Taxonomy" id="2528018"/>
    <lineage>
        <taxon>Bacteria</taxon>
        <taxon>Pseudomonadati</taxon>
        <taxon>Planctomycetota</taxon>
        <taxon>Planctomycetia</taxon>
        <taxon>Planctomycetia incertae sedis</taxon>
        <taxon>Saltatorellus</taxon>
    </lineage>
</organism>
<evidence type="ECO:0000313" key="4">
    <source>
        <dbReference type="EMBL" id="QDV05912.1"/>
    </source>
</evidence>
<dbReference type="Pfam" id="PF23981">
    <property type="entry name" value="DUF7305"/>
    <property type="match status" value="1"/>
</dbReference>
<evidence type="ECO:0000259" key="3">
    <source>
        <dbReference type="Pfam" id="PF23981"/>
    </source>
</evidence>
<feature type="region of interest" description="Disordered" evidence="1">
    <location>
        <begin position="292"/>
        <end position="317"/>
    </location>
</feature>
<protein>
    <recommendedName>
        <fullName evidence="3">DUF7305 domain-containing protein</fullName>
    </recommendedName>
</protein>
<feature type="compositionally biased region" description="Basic and acidic residues" evidence="1">
    <location>
        <begin position="739"/>
        <end position="763"/>
    </location>
</feature>
<feature type="compositionally biased region" description="Basic and acidic residues" evidence="1">
    <location>
        <begin position="1"/>
        <end position="24"/>
    </location>
</feature>
<dbReference type="EMBL" id="CP036434">
    <property type="protein sequence ID" value="QDV05912.1"/>
    <property type="molecule type" value="Genomic_DNA"/>
</dbReference>
<dbReference type="InterPro" id="IPR055729">
    <property type="entry name" value="DUF7305"/>
</dbReference>
<feature type="domain" description="DUF7305" evidence="3">
    <location>
        <begin position="419"/>
        <end position="531"/>
    </location>
</feature>
<name>A0A518EPA4_9BACT</name>
<evidence type="ECO:0000256" key="1">
    <source>
        <dbReference type="SAM" id="MobiDB-lite"/>
    </source>
</evidence>
<accession>A0A518EPA4</accession>
<feature type="region of interest" description="Disordered" evidence="1">
    <location>
        <begin position="1"/>
        <end position="30"/>
    </location>
</feature>